<protein>
    <recommendedName>
        <fullName evidence="7">FAD dependent oxidoreductase domain-containing protein</fullName>
    </recommendedName>
</protein>
<dbReference type="Pfam" id="PF01266">
    <property type="entry name" value="DAO"/>
    <property type="match status" value="1"/>
</dbReference>
<dbReference type="InterPro" id="IPR036188">
    <property type="entry name" value="FAD/NAD-bd_sf"/>
</dbReference>
<dbReference type="GeneID" id="68612302"/>
<sequence length="414" mass="44982">MVGKTDVLILGGGITGTGIARDLELRGLDTVVVERGRLADGATGNMHGLLHSGARYAVADPESAKDCIEENRILRDIASHCVDAIGGYFVQLSDDDESYFERSRRDCLDCDIDVEPVSVGEVRDDHPYLAPETERAFRVPDAVVHPFPLTVANAVDAREHGGTIETRVEVVDVLVEDDSVVGAEVRHREEPKTETIRAEHVVNATGAWAESVGAMARVEIPMRPAKGVMVVVDFPSLTTVLNRCRPAADGDIVLPHENTAIIGTTSVEIDDPDDYPKAQWEEDLMVEEAGEMIPDIATARIVRSYWGVRPLFGGTDVDLEDGRTQTRDFTLLDHDERDDRPGMTTIVGGKLTTYRKMAEAVANHVCSELGVTEPCRTATEPLPGRDNPGELGGALSEFGPLPPAEELDSDVIRD</sequence>
<evidence type="ECO:0000313" key="9">
    <source>
        <dbReference type="Proteomes" id="UP001501729"/>
    </source>
</evidence>
<comment type="caution">
    <text evidence="8">The sequence shown here is derived from an EMBL/GenBank/DDBJ whole genome shotgun (WGS) entry which is preliminary data.</text>
</comment>
<comment type="similarity">
    <text evidence="2">Belongs to the FAD-dependent glycerol-3-phosphate dehydrogenase family.</text>
</comment>
<name>A0AAV3UFD8_9EURY</name>
<dbReference type="GO" id="GO:0006072">
    <property type="term" value="P:glycerol-3-phosphate metabolic process"/>
    <property type="evidence" value="ECO:0007669"/>
    <property type="project" value="InterPro"/>
</dbReference>
<dbReference type="InterPro" id="IPR000447">
    <property type="entry name" value="G3P_DH_FAD-dep"/>
</dbReference>
<reference evidence="8 9" key="1">
    <citation type="journal article" date="2019" name="Int. J. Syst. Evol. Microbiol.">
        <title>The Global Catalogue of Microorganisms (GCM) 10K type strain sequencing project: providing services to taxonomists for standard genome sequencing and annotation.</title>
        <authorList>
            <consortium name="The Broad Institute Genomics Platform"/>
            <consortium name="The Broad Institute Genome Sequencing Center for Infectious Disease"/>
            <person name="Wu L."/>
            <person name="Ma J."/>
        </authorList>
    </citation>
    <scope>NUCLEOTIDE SEQUENCE [LARGE SCALE GENOMIC DNA]</scope>
    <source>
        <strain evidence="8 9">JCM 17504</strain>
    </source>
</reference>
<dbReference type="PANTHER" id="PTHR11985">
    <property type="entry name" value="GLYCEROL-3-PHOSPHATE DEHYDROGENASE"/>
    <property type="match status" value="1"/>
</dbReference>
<feature type="domain" description="FAD dependent oxidoreductase" evidence="7">
    <location>
        <begin position="6"/>
        <end position="355"/>
    </location>
</feature>
<dbReference type="AlphaFoldDB" id="A0AAV3UFD8"/>
<evidence type="ECO:0000256" key="5">
    <source>
        <dbReference type="ARBA" id="ARBA00023002"/>
    </source>
</evidence>
<evidence type="ECO:0000256" key="6">
    <source>
        <dbReference type="SAM" id="MobiDB-lite"/>
    </source>
</evidence>
<dbReference type="GO" id="GO:0004368">
    <property type="term" value="F:glycerol-3-phosphate dehydrogenase (quinone) activity"/>
    <property type="evidence" value="ECO:0007669"/>
    <property type="project" value="InterPro"/>
</dbReference>
<keyword evidence="9" id="KW-1185">Reference proteome</keyword>
<keyword evidence="4" id="KW-0274">FAD</keyword>
<evidence type="ECO:0000313" key="8">
    <source>
        <dbReference type="EMBL" id="GAA5047044.1"/>
    </source>
</evidence>
<dbReference type="Gene3D" id="3.50.50.60">
    <property type="entry name" value="FAD/NAD(P)-binding domain"/>
    <property type="match status" value="2"/>
</dbReference>
<dbReference type="PANTHER" id="PTHR11985:SF15">
    <property type="entry name" value="GLYCEROL-3-PHOSPHATE DEHYDROGENASE, MITOCHONDRIAL"/>
    <property type="match status" value="1"/>
</dbReference>
<evidence type="ECO:0000256" key="2">
    <source>
        <dbReference type="ARBA" id="ARBA00007330"/>
    </source>
</evidence>
<keyword evidence="5" id="KW-0560">Oxidoreductase</keyword>
<dbReference type="Gene3D" id="3.30.9.10">
    <property type="entry name" value="D-Amino Acid Oxidase, subunit A, domain 2"/>
    <property type="match status" value="1"/>
</dbReference>
<gene>
    <name evidence="8" type="ORF">GCM10025751_17100</name>
</gene>
<dbReference type="RefSeq" id="WP_227776479.1">
    <property type="nucleotide sequence ID" value="NZ_BAABKX010000001.1"/>
</dbReference>
<accession>A0AAV3UFD8</accession>
<comment type="cofactor">
    <cofactor evidence="1">
        <name>FAD</name>
        <dbReference type="ChEBI" id="CHEBI:57692"/>
    </cofactor>
</comment>
<evidence type="ECO:0000256" key="3">
    <source>
        <dbReference type="ARBA" id="ARBA00022630"/>
    </source>
</evidence>
<feature type="region of interest" description="Disordered" evidence="6">
    <location>
        <begin position="377"/>
        <end position="414"/>
    </location>
</feature>
<dbReference type="PROSITE" id="PS00978">
    <property type="entry name" value="FAD_G3PDH_2"/>
    <property type="match status" value="1"/>
</dbReference>
<evidence type="ECO:0000256" key="4">
    <source>
        <dbReference type="ARBA" id="ARBA00022827"/>
    </source>
</evidence>
<dbReference type="PRINTS" id="PR01001">
    <property type="entry name" value="FADG3PDH"/>
</dbReference>
<dbReference type="SUPFAM" id="SSF51905">
    <property type="entry name" value="FAD/NAD(P)-binding domain"/>
    <property type="match status" value="1"/>
</dbReference>
<dbReference type="Proteomes" id="UP001501729">
    <property type="component" value="Unassembled WGS sequence"/>
</dbReference>
<dbReference type="SUPFAM" id="SSF54373">
    <property type="entry name" value="FAD-linked reductases, C-terminal domain"/>
    <property type="match status" value="1"/>
</dbReference>
<dbReference type="InterPro" id="IPR006076">
    <property type="entry name" value="FAD-dep_OxRdtase"/>
</dbReference>
<proteinExistence type="inferred from homology"/>
<keyword evidence="3" id="KW-0285">Flavoprotein</keyword>
<dbReference type="EMBL" id="BAABKX010000001">
    <property type="protein sequence ID" value="GAA5047044.1"/>
    <property type="molecule type" value="Genomic_DNA"/>
</dbReference>
<evidence type="ECO:0000256" key="1">
    <source>
        <dbReference type="ARBA" id="ARBA00001974"/>
    </source>
</evidence>
<evidence type="ECO:0000259" key="7">
    <source>
        <dbReference type="Pfam" id="PF01266"/>
    </source>
</evidence>
<organism evidence="8 9">
    <name type="scientific">Haladaptatus pallidirubidus</name>
    <dbReference type="NCBI Taxonomy" id="1008152"/>
    <lineage>
        <taxon>Archaea</taxon>
        <taxon>Methanobacteriati</taxon>
        <taxon>Methanobacteriota</taxon>
        <taxon>Stenosarchaea group</taxon>
        <taxon>Halobacteria</taxon>
        <taxon>Halobacteriales</taxon>
        <taxon>Haladaptataceae</taxon>
        <taxon>Haladaptatus</taxon>
    </lineage>
</organism>
<feature type="compositionally biased region" description="Acidic residues" evidence="6">
    <location>
        <begin position="405"/>
        <end position="414"/>
    </location>
</feature>